<keyword evidence="2" id="KW-1185">Reference proteome</keyword>
<proteinExistence type="predicted"/>
<dbReference type="AlphaFoldDB" id="A0AAV0PGQ5"/>
<protein>
    <submittedName>
        <fullName evidence="1">Uncharacterized protein</fullName>
    </submittedName>
</protein>
<dbReference type="EMBL" id="CAMGYJ010000009">
    <property type="protein sequence ID" value="CAI0469970.1"/>
    <property type="molecule type" value="Genomic_DNA"/>
</dbReference>
<reference evidence="1" key="1">
    <citation type="submission" date="2022-08" db="EMBL/GenBank/DDBJ databases">
        <authorList>
            <person name="Gutierrez-Valencia J."/>
        </authorList>
    </citation>
    <scope>NUCLEOTIDE SEQUENCE</scope>
</reference>
<evidence type="ECO:0000313" key="1">
    <source>
        <dbReference type="EMBL" id="CAI0469970.1"/>
    </source>
</evidence>
<sequence length="34" mass="3883">MTLPFMLTVRVWNSTPIVDLESKQNSFLVNRASS</sequence>
<accession>A0AAV0PGQ5</accession>
<name>A0AAV0PGQ5_9ROSI</name>
<organism evidence="1 2">
    <name type="scientific">Linum tenue</name>
    <dbReference type="NCBI Taxonomy" id="586396"/>
    <lineage>
        <taxon>Eukaryota</taxon>
        <taxon>Viridiplantae</taxon>
        <taxon>Streptophyta</taxon>
        <taxon>Embryophyta</taxon>
        <taxon>Tracheophyta</taxon>
        <taxon>Spermatophyta</taxon>
        <taxon>Magnoliopsida</taxon>
        <taxon>eudicotyledons</taxon>
        <taxon>Gunneridae</taxon>
        <taxon>Pentapetalae</taxon>
        <taxon>rosids</taxon>
        <taxon>fabids</taxon>
        <taxon>Malpighiales</taxon>
        <taxon>Linaceae</taxon>
        <taxon>Linum</taxon>
    </lineage>
</organism>
<comment type="caution">
    <text evidence="1">The sequence shown here is derived from an EMBL/GenBank/DDBJ whole genome shotgun (WGS) entry which is preliminary data.</text>
</comment>
<gene>
    <name evidence="1" type="ORF">LITE_LOCUS38369</name>
</gene>
<evidence type="ECO:0000313" key="2">
    <source>
        <dbReference type="Proteomes" id="UP001154282"/>
    </source>
</evidence>
<dbReference type="Proteomes" id="UP001154282">
    <property type="component" value="Unassembled WGS sequence"/>
</dbReference>